<reference evidence="2" key="1">
    <citation type="submission" date="2022-06" db="EMBL/GenBank/DDBJ databases">
        <title>Complete genome sequence of Streptomyces nigrescens HEK616.</title>
        <authorList>
            <person name="Asamizu S."/>
            <person name="Onaka H."/>
        </authorList>
    </citation>
    <scope>NUCLEOTIDE SEQUENCE</scope>
    <source>
        <strain evidence="2">HEK616</strain>
    </source>
</reference>
<dbReference type="RefSeq" id="WP_261955239.1">
    <property type="nucleotide sequence ID" value="NZ_AP026073.1"/>
</dbReference>
<feature type="region of interest" description="Disordered" evidence="1">
    <location>
        <begin position="1"/>
        <end position="22"/>
    </location>
</feature>
<evidence type="ECO:0000313" key="3">
    <source>
        <dbReference type="Proteomes" id="UP001059597"/>
    </source>
</evidence>
<dbReference type="Proteomes" id="UP001059597">
    <property type="component" value="Chromosome"/>
</dbReference>
<protein>
    <recommendedName>
        <fullName evidence="4">ATP-binding protein</fullName>
    </recommendedName>
</protein>
<evidence type="ECO:0000256" key="1">
    <source>
        <dbReference type="SAM" id="MobiDB-lite"/>
    </source>
</evidence>
<gene>
    <name evidence="2" type="ORF">HEK616_51720</name>
</gene>
<proteinExistence type="predicted"/>
<evidence type="ECO:0000313" key="2">
    <source>
        <dbReference type="EMBL" id="BDM71685.1"/>
    </source>
</evidence>
<dbReference type="EMBL" id="AP026073">
    <property type="protein sequence ID" value="BDM71685.1"/>
    <property type="molecule type" value="Genomic_DNA"/>
</dbReference>
<organism evidence="2 3">
    <name type="scientific">Streptomyces nigrescens</name>
    <dbReference type="NCBI Taxonomy" id="1920"/>
    <lineage>
        <taxon>Bacteria</taxon>
        <taxon>Bacillati</taxon>
        <taxon>Actinomycetota</taxon>
        <taxon>Actinomycetes</taxon>
        <taxon>Kitasatosporales</taxon>
        <taxon>Streptomycetaceae</taxon>
        <taxon>Streptomyces</taxon>
    </lineage>
</organism>
<keyword evidence="3" id="KW-1185">Reference proteome</keyword>
<name>A0ABM7ZZB2_STRNI</name>
<evidence type="ECO:0008006" key="4">
    <source>
        <dbReference type="Google" id="ProtNLM"/>
    </source>
</evidence>
<accession>A0ABM7ZZB2</accession>
<sequence>MNQYSSTRVESPQGFTHTGPGHIYVHYGTPPQDSDKPAFRQMAEDQFSWLRRVLVAPSNMGKARSTLADTGTVILDGAPGSGRISAARVLLREYHQDSGVFHELLPGEEGELSLHDPALVETGDQLLLDLSTADDQQWRAARSHLPALRKTVHDQQAHLVVVMPHDGPLDPDLQYYRVEIEPPPGSHVLRRHLRMHGVPYEQYSRPDVTVTEFLSEPRPMREIADFADLVRRARERALPDEGFAQWCATAKSARNDRRKEVAELVARLPEAPQRALLITVSMLHGAHADVIHWAAQSLLRTLGSPSDGLPLLQHKDLAERLKEISADTGPAGHVRFVELDYDSAVRAHFWDHMPDLRPHLGSWAADVVDLNDPHVTPAVREDLLARMAGQYLRTGRGDGLASFAEEWSSASASRGRLEAAVQALTCGLNDPAHGRAFRERIYHWCAYRRLTGKFAQVLVQVCSDVLAASHPDQALLRLYYLARLERDTARALQALGDLVASSRRLHRRLLNRLAQSALSPPDLGIFLLACDPVLLTDPADAPRALVEENVVQRALTTCWHAVLAKSPRATWQPYSKRWLQCAADTGHRGALLLDVLVSAAERCTEGRGAVFAALYASAREAERTASGGSTCATEITELLLHKISVAQGLGPATPPPASARGTQP</sequence>
<feature type="compositionally biased region" description="Polar residues" evidence="1">
    <location>
        <begin position="1"/>
        <end position="16"/>
    </location>
</feature>